<dbReference type="Proteomes" id="UP000189464">
    <property type="component" value="Chromosome"/>
</dbReference>
<evidence type="ECO:0000313" key="8">
    <source>
        <dbReference type="Proteomes" id="UP000189464"/>
    </source>
</evidence>
<name>A0A1S6IY71_9FIRM</name>
<feature type="domain" description="DNA methylase N-4/N-6" evidence="6">
    <location>
        <begin position="270"/>
        <end position="359"/>
    </location>
</feature>
<dbReference type="GO" id="GO:0032259">
    <property type="term" value="P:methylation"/>
    <property type="evidence" value="ECO:0007669"/>
    <property type="project" value="UniProtKB-KW"/>
</dbReference>
<dbReference type="KEGG" id="dfg:B0537_11795"/>
<dbReference type="InterPro" id="IPR001091">
    <property type="entry name" value="RM_Methyltransferase"/>
</dbReference>
<evidence type="ECO:0000256" key="4">
    <source>
        <dbReference type="ARBA" id="ARBA00022747"/>
    </source>
</evidence>
<gene>
    <name evidence="7" type="ORF">B0537_11795</name>
</gene>
<evidence type="ECO:0000256" key="5">
    <source>
        <dbReference type="RuleBase" id="RU362026"/>
    </source>
</evidence>
<evidence type="ECO:0000256" key="3">
    <source>
        <dbReference type="ARBA" id="ARBA00022679"/>
    </source>
</evidence>
<dbReference type="AlphaFoldDB" id="A0A1S6IY71"/>
<dbReference type="InterPro" id="IPR029063">
    <property type="entry name" value="SAM-dependent_MTases_sf"/>
</dbReference>
<evidence type="ECO:0000313" key="7">
    <source>
        <dbReference type="EMBL" id="AQS59700.1"/>
    </source>
</evidence>
<evidence type="ECO:0000256" key="2">
    <source>
        <dbReference type="ARBA" id="ARBA00022603"/>
    </source>
</evidence>
<organism evidence="7 8">
    <name type="scientific">Desulforamulus ferrireducens</name>
    <dbReference type="NCBI Taxonomy" id="1833852"/>
    <lineage>
        <taxon>Bacteria</taxon>
        <taxon>Bacillati</taxon>
        <taxon>Bacillota</taxon>
        <taxon>Clostridia</taxon>
        <taxon>Eubacteriales</taxon>
        <taxon>Peptococcaceae</taxon>
        <taxon>Desulforamulus</taxon>
    </lineage>
</organism>
<dbReference type="STRING" id="1833852.B0537_11795"/>
<accession>A0A1S6IY71</accession>
<proteinExistence type="inferred from homology"/>
<dbReference type="GO" id="GO:0009307">
    <property type="term" value="P:DNA restriction-modification system"/>
    <property type="evidence" value="ECO:0007669"/>
    <property type="project" value="UniProtKB-KW"/>
</dbReference>
<dbReference type="Pfam" id="PF01555">
    <property type="entry name" value="N6_N4_Mtase"/>
    <property type="match status" value="1"/>
</dbReference>
<sequence>MRGFLRIKLDTGLIIGTGLIYASYAKICVWEVIGIAKLTDKQIKIREYLKSAWNLSDRSIARALGVSHSTVGRVRKEMQKSGRFDHLSNTADNEWMNHPYIQANKGLLETLNPRGLRAIKNIEVLDYMQAHPQIKSPCVAQAYLAREKRQQRKDARVTISLDDVDIRVADVRHVEQFDWIEDGSIDLCICDPPWDRTSIPICEGISRVAADKLRDGGSLLVLTGGSHLPDIINALSANKRLRYHWLLTCPLPQGSPASVSRLKIQSKVRFVLWYVKGTYDGDIVSDYINRPNSSSATDKTYHEWGAPEELISELIERFSNPGDTVADWTVGGGTTAVCAVLLGRKFIGSDVDENAVKTTLRRVRQLFGYAR</sequence>
<keyword evidence="2 7" id="KW-0489">Methyltransferase</keyword>
<dbReference type="PROSITE" id="PS00092">
    <property type="entry name" value="N6_MTASE"/>
    <property type="match status" value="1"/>
</dbReference>
<dbReference type="EMBL" id="CP019698">
    <property type="protein sequence ID" value="AQS59700.1"/>
    <property type="molecule type" value="Genomic_DNA"/>
</dbReference>
<dbReference type="InterPro" id="IPR002052">
    <property type="entry name" value="DNA_methylase_N6_adenine_CS"/>
</dbReference>
<dbReference type="Gene3D" id="3.40.50.150">
    <property type="entry name" value="Vaccinia Virus protein VP39"/>
    <property type="match status" value="1"/>
</dbReference>
<comment type="similarity">
    <text evidence="1 5">Belongs to the N(4)/N(6)-methyltransferase family.</text>
</comment>
<dbReference type="EC" id="2.1.1.-" evidence="5"/>
<dbReference type="SUPFAM" id="SSF53335">
    <property type="entry name" value="S-adenosyl-L-methionine-dependent methyltransferases"/>
    <property type="match status" value="1"/>
</dbReference>
<dbReference type="GO" id="GO:0008170">
    <property type="term" value="F:N-methyltransferase activity"/>
    <property type="evidence" value="ECO:0007669"/>
    <property type="project" value="InterPro"/>
</dbReference>
<dbReference type="GO" id="GO:0003677">
    <property type="term" value="F:DNA binding"/>
    <property type="evidence" value="ECO:0007669"/>
    <property type="project" value="InterPro"/>
</dbReference>
<evidence type="ECO:0000259" key="6">
    <source>
        <dbReference type="Pfam" id="PF01555"/>
    </source>
</evidence>
<dbReference type="PRINTS" id="PR00508">
    <property type="entry name" value="S21N4MTFRASE"/>
</dbReference>
<reference evidence="7 8" key="1">
    <citation type="journal article" date="2016" name="Int. J. Syst. Evol. Microbiol.">
        <title>Desulfotomaculum ferrireducens sp. nov., a moderately thermophilic sulfate-reducing and dissimilatory Fe(III)-reducing bacterium isolated from compost.</title>
        <authorList>
            <person name="Yang G."/>
            <person name="Guo J."/>
            <person name="Zhuang L."/>
            <person name="Yuan Y."/>
            <person name="Zhou S."/>
        </authorList>
    </citation>
    <scope>NUCLEOTIDE SEQUENCE [LARGE SCALE GENOMIC DNA]</scope>
    <source>
        <strain evidence="7 8">GSS09</strain>
    </source>
</reference>
<dbReference type="InterPro" id="IPR002941">
    <property type="entry name" value="DNA_methylase_N4/N6"/>
</dbReference>
<protein>
    <recommendedName>
        <fullName evidence="5">Methyltransferase</fullName>
        <ecNumber evidence="5">2.1.1.-</ecNumber>
    </recommendedName>
</protein>
<keyword evidence="8" id="KW-1185">Reference proteome</keyword>
<evidence type="ECO:0000256" key="1">
    <source>
        <dbReference type="ARBA" id="ARBA00006594"/>
    </source>
</evidence>
<keyword evidence="3" id="KW-0808">Transferase</keyword>
<keyword evidence="4" id="KW-0680">Restriction system</keyword>
<dbReference type="OrthoDB" id="9773571at2"/>
<dbReference type="RefSeq" id="WP_077714749.1">
    <property type="nucleotide sequence ID" value="NZ_CP019698.1"/>
</dbReference>